<dbReference type="RefSeq" id="WP_143855907.1">
    <property type="nucleotide sequence ID" value="NZ_CP041730.1"/>
</dbReference>
<accession>A0A516SA10</accession>
<evidence type="ECO:0000313" key="2">
    <source>
        <dbReference type="Proteomes" id="UP000317550"/>
    </source>
</evidence>
<dbReference type="KEGG" id="cari:FNU76_00695"/>
<evidence type="ECO:0000313" key="1">
    <source>
        <dbReference type="EMBL" id="QDQ24982.1"/>
    </source>
</evidence>
<sequence length="303" mass="34168">MESLNALNLHAPIAPALTVKRVATLFQSLQNIDVKQAQYDATVEGWMVEMRRLFCCSLVQEPVFVTELAKKHDWIRERVAEFYDLKSLFQSCGIDESSQACCLAQQLLDKIHGALAENVGAVQLTLDRFNEEQPAGDKHAAVSTKKLYLKIYVADKPVIVEFANLPNKAGIKLIPLRICSQLSGFKFRTGEGNLRTSKGVPVAVPKGPQSNRSSANFSYGVTNSQKIKQFEQEAKRKGQVLLLMDKVRMDDHQQTMRWWEDDIWFALPEGKVNKNQLLEPLRERADYTLHVRDSFSANAMTAA</sequence>
<dbReference type="Proteomes" id="UP000317550">
    <property type="component" value="Chromosome"/>
</dbReference>
<name>A0A516SA10_9NEIS</name>
<reference evidence="2" key="1">
    <citation type="submission" date="2019-07" db="EMBL/GenBank/DDBJ databases">
        <title>Chitinimonas sp. nov., isolated from Ny-Alesund, arctica soil.</title>
        <authorList>
            <person name="Xu Q."/>
            <person name="Peng F."/>
        </authorList>
    </citation>
    <scope>NUCLEOTIDE SEQUENCE [LARGE SCALE GENOMIC DNA]</scope>
    <source>
        <strain evidence="2">R3-44</strain>
    </source>
</reference>
<dbReference type="EMBL" id="CP041730">
    <property type="protein sequence ID" value="QDQ24982.1"/>
    <property type="molecule type" value="Genomic_DNA"/>
</dbReference>
<gene>
    <name evidence="1" type="ORF">FNU76_00695</name>
</gene>
<keyword evidence="2" id="KW-1185">Reference proteome</keyword>
<dbReference type="AlphaFoldDB" id="A0A516SA10"/>
<protein>
    <submittedName>
        <fullName evidence="1">Uncharacterized protein</fullName>
    </submittedName>
</protein>
<proteinExistence type="predicted"/>
<organism evidence="1 2">
    <name type="scientific">Chitinimonas arctica</name>
    <dbReference type="NCBI Taxonomy" id="2594795"/>
    <lineage>
        <taxon>Bacteria</taxon>
        <taxon>Pseudomonadati</taxon>
        <taxon>Pseudomonadota</taxon>
        <taxon>Betaproteobacteria</taxon>
        <taxon>Neisseriales</taxon>
        <taxon>Chitinibacteraceae</taxon>
        <taxon>Chitinimonas</taxon>
    </lineage>
</organism>